<dbReference type="CDD" id="cd04179">
    <property type="entry name" value="DPM_DPG-synthase_like"/>
    <property type="match status" value="1"/>
</dbReference>
<dbReference type="PANTHER" id="PTHR10859:SF91">
    <property type="entry name" value="DOLICHYL-PHOSPHATE BETA-GLUCOSYLTRANSFERASE"/>
    <property type="match status" value="1"/>
</dbReference>
<gene>
    <name evidence="2" type="ORF">A2196_00650</name>
</gene>
<name>A0A1F5HAY5_9BACT</name>
<sequence length="243" mass="28147">MNKPDISIILPCYNEGYSLEENAEKIVRELKKLKRSWELIFVEDKSTDQTKANVEKLVKKTRNSSAIFHSKNRGRGKSAADGILKAKGKICGFLDVDLEVAPHYIPLFIHEIENGADMVIGRRFYEGGFRSLARYLASKTYALVVKIFLKIPIEDTEAGYKFFTRSKILPILSKVQDKHWFWDTEICARAFWVGLEISEIPVLFIRKHEKRSTVKLIPDTWDYLIKVLKFRSQVPKLHSQQLD</sequence>
<dbReference type="InterPro" id="IPR029044">
    <property type="entry name" value="Nucleotide-diphossugar_trans"/>
</dbReference>
<dbReference type="AlphaFoldDB" id="A0A1F5HAY5"/>
<dbReference type="Gene3D" id="3.90.550.10">
    <property type="entry name" value="Spore Coat Polysaccharide Biosynthesis Protein SpsA, Chain A"/>
    <property type="match status" value="1"/>
</dbReference>
<evidence type="ECO:0000313" key="3">
    <source>
        <dbReference type="Proteomes" id="UP000176751"/>
    </source>
</evidence>
<organism evidence="2 3">
    <name type="scientific">Candidatus Curtissbacteria bacterium RIFOXYA1_FULL_41_14</name>
    <dbReference type="NCBI Taxonomy" id="1797737"/>
    <lineage>
        <taxon>Bacteria</taxon>
        <taxon>Candidatus Curtissiibacteriota</taxon>
    </lineage>
</organism>
<dbReference type="Proteomes" id="UP000176751">
    <property type="component" value="Unassembled WGS sequence"/>
</dbReference>
<comment type="caution">
    <text evidence="2">The sequence shown here is derived from an EMBL/GenBank/DDBJ whole genome shotgun (WGS) entry which is preliminary data.</text>
</comment>
<reference evidence="2 3" key="1">
    <citation type="journal article" date="2016" name="Nat. Commun.">
        <title>Thousands of microbial genomes shed light on interconnected biogeochemical processes in an aquifer system.</title>
        <authorList>
            <person name="Anantharaman K."/>
            <person name="Brown C.T."/>
            <person name="Hug L.A."/>
            <person name="Sharon I."/>
            <person name="Castelle C.J."/>
            <person name="Probst A.J."/>
            <person name="Thomas B.C."/>
            <person name="Singh A."/>
            <person name="Wilkins M.J."/>
            <person name="Karaoz U."/>
            <person name="Brodie E.L."/>
            <person name="Williams K.H."/>
            <person name="Hubbard S.S."/>
            <person name="Banfield J.F."/>
        </authorList>
    </citation>
    <scope>NUCLEOTIDE SEQUENCE [LARGE SCALE GENOMIC DNA]</scope>
</reference>
<dbReference type="PANTHER" id="PTHR10859">
    <property type="entry name" value="GLYCOSYL TRANSFERASE"/>
    <property type="match status" value="1"/>
</dbReference>
<dbReference type="EMBL" id="MFCA01000029">
    <property type="protein sequence ID" value="OGE01205.1"/>
    <property type="molecule type" value="Genomic_DNA"/>
</dbReference>
<evidence type="ECO:0000313" key="2">
    <source>
        <dbReference type="EMBL" id="OGE01205.1"/>
    </source>
</evidence>
<dbReference type="SUPFAM" id="SSF53448">
    <property type="entry name" value="Nucleotide-diphospho-sugar transferases"/>
    <property type="match status" value="1"/>
</dbReference>
<evidence type="ECO:0000259" key="1">
    <source>
        <dbReference type="Pfam" id="PF00535"/>
    </source>
</evidence>
<feature type="domain" description="Glycosyltransferase 2-like" evidence="1">
    <location>
        <begin position="7"/>
        <end position="135"/>
    </location>
</feature>
<dbReference type="GO" id="GO:0006487">
    <property type="term" value="P:protein N-linked glycosylation"/>
    <property type="evidence" value="ECO:0007669"/>
    <property type="project" value="TreeGrafter"/>
</dbReference>
<dbReference type="STRING" id="1797737.A2196_00650"/>
<dbReference type="InterPro" id="IPR001173">
    <property type="entry name" value="Glyco_trans_2-like"/>
</dbReference>
<dbReference type="Pfam" id="PF00535">
    <property type="entry name" value="Glycos_transf_2"/>
    <property type="match status" value="1"/>
</dbReference>
<proteinExistence type="predicted"/>
<accession>A0A1F5HAY5</accession>
<protein>
    <recommendedName>
        <fullName evidence="1">Glycosyltransferase 2-like domain-containing protein</fullName>
    </recommendedName>
</protein>